<dbReference type="EMBL" id="GG749412">
    <property type="protein sequence ID" value="KMW66866.1"/>
    <property type="molecule type" value="Genomic_DNA"/>
</dbReference>
<name>A0A0J9EL72_AJEDA</name>
<gene>
    <name evidence="1" type="ORF">BDDG_11763</name>
</gene>
<evidence type="ECO:0000313" key="1">
    <source>
        <dbReference type="EMBL" id="KMW66866.1"/>
    </source>
</evidence>
<proteinExistence type="predicted"/>
<reference evidence="1" key="1">
    <citation type="submission" date="2010-03" db="EMBL/GenBank/DDBJ databases">
        <title>Annotation of Blastomyces dermatitidis strain ATCC 18188.</title>
        <authorList>
            <consortium name="The Broad Institute Genome Sequencing Platform"/>
            <consortium name="Broad Institute Genome Sequencing Center for Infectious Disease."/>
            <person name="Cuomo C."/>
            <person name="Klein B."/>
            <person name="Sullivan T."/>
            <person name="Heitman J."/>
            <person name="Young S."/>
            <person name="Zeng Q."/>
            <person name="Gargeya S."/>
            <person name="Alvarado L."/>
            <person name="Berlin A.M."/>
            <person name="Chapman S.B."/>
            <person name="Chen Z."/>
            <person name="Freedman E."/>
            <person name="Gellesch M."/>
            <person name="Goldberg J."/>
            <person name="Griggs A."/>
            <person name="Gujja S."/>
            <person name="Heilman E."/>
            <person name="Heiman D."/>
            <person name="Howarth C."/>
            <person name="Mehta T."/>
            <person name="Neiman D."/>
            <person name="Pearson M."/>
            <person name="Roberts A."/>
            <person name="Saif S."/>
            <person name="Shea T."/>
            <person name="Shenoy N."/>
            <person name="Sisk P."/>
            <person name="Stolte C."/>
            <person name="Sykes S."/>
            <person name="White J."/>
            <person name="Yandava C."/>
            <person name="Haas B."/>
            <person name="Nusbaum C."/>
            <person name="Birren B."/>
        </authorList>
    </citation>
    <scope>NUCLEOTIDE SEQUENCE</scope>
    <source>
        <strain evidence="1">ATCC 18188</strain>
    </source>
</reference>
<organism evidence="1">
    <name type="scientific">Ajellomyces dermatitidis (strain ATCC 18188 / CBS 674.68)</name>
    <name type="common">Blastomyces dermatitidis</name>
    <dbReference type="NCBI Taxonomy" id="653446"/>
    <lineage>
        <taxon>Eukaryota</taxon>
        <taxon>Fungi</taxon>
        <taxon>Dikarya</taxon>
        <taxon>Ascomycota</taxon>
        <taxon>Pezizomycotina</taxon>
        <taxon>Eurotiomycetes</taxon>
        <taxon>Eurotiomycetidae</taxon>
        <taxon>Onygenales</taxon>
        <taxon>Ajellomycetaceae</taxon>
        <taxon>Blastomyces</taxon>
    </lineage>
</organism>
<protein>
    <submittedName>
        <fullName evidence="1">Uncharacterized protein</fullName>
    </submittedName>
</protein>
<dbReference type="Proteomes" id="UP000007802">
    <property type="component" value="Unassembled WGS sequence"/>
</dbReference>
<dbReference type="AlphaFoldDB" id="A0A0J9EL72"/>
<sequence length="208" mass="23542">MIFCSHNKHHHSAYTEQFISKLSHVDRSTFTDDSELNVESLIKNLKDVIMKKLLISWKIVMDFTVHKVIVFTDIKELFTTAKDIYVFRNENVNVVLFYIFASVSEIILIKDDNTAETIFSHSQASLITFSLFSVRNVVHTPGSSDSAGSALFFNFSTYTHAHSYIGISANLAINDINVVHRAVEESETCTVLLQEQLATLESLADLKF</sequence>
<accession>A0A0J9EL72</accession>